<feature type="compositionally biased region" description="Polar residues" evidence="1">
    <location>
        <begin position="125"/>
        <end position="135"/>
    </location>
</feature>
<proteinExistence type="predicted"/>
<comment type="caution">
    <text evidence="2">The sequence shown here is derived from an EMBL/GenBank/DDBJ whole genome shotgun (WGS) entry which is preliminary data.</text>
</comment>
<dbReference type="Proteomes" id="UP000235145">
    <property type="component" value="Unassembled WGS sequence"/>
</dbReference>
<evidence type="ECO:0000256" key="1">
    <source>
        <dbReference type="SAM" id="MobiDB-lite"/>
    </source>
</evidence>
<dbReference type="EMBL" id="NBSK02000008">
    <property type="protein sequence ID" value="KAJ0191222.1"/>
    <property type="molecule type" value="Genomic_DNA"/>
</dbReference>
<gene>
    <name evidence="2" type="ORF">LSAT_V11C800448340</name>
</gene>
<reference evidence="2 3" key="1">
    <citation type="journal article" date="2017" name="Nat. Commun.">
        <title>Genome assembly with in vitro proximity ligation data and whole-genome triplication in lettuce.</title>
        <authorList>
            <person name="Reyes-Chin-Wo S."/>
            <person name="Wang Z."/>
            <person name="Yang X."/>
            <person name="Kozik A."/>
            <person name="Arikit S."/>
            <person name="Song C."/>
            <person name="Xia L."/>
            <person name="Froenicke L."/>
            <person name="Lavelle D.O."/>
            <person name="Truco M.J."/>
            <person name="Xia R."/>
            <person name="Zhu S."/>
            <person name="Xu C."/>
            <person name="Xu H."/>
            <person name="Xu X."/>
            <person name="Cox K."/>
            <person name="Korf I."/>
            <person name="Meyers B.C."/>
            <person name="Michelmore R.W."/>
        </authorList>
    </citation>
    <scope>NUCLEOTIDE SEQUENCE [LARGE SCALE GENOMIC DNA]</scope>
    <source>
        <strain evidence="3">cv. Salinas</strain>
        <tissue evidence="2">Seedlings</tissue>
    </source>
</reference>
<keyword evidence="3" id="KW-1185">Reference proteome</keyword>
<dbReference type="AlphaFoldDB" id="A0A9R1WZU2"/>
<organism evidence="2 3">
    <name type="scientific">Lactuca sativa</name>
    <name type="common">Garden lettuce</name>
    <dbReference type="NCBI Taxonomy" id="4236"/>
    <lineage>
        <taxon>Eukaryota</taxon>
        <taxon>Viridiplantae</taxon>
        <taxon>Streptophyta</taxon>
        <taxon>Embryophyta</taxon>
        <taxon>Tracheophyta</taxon>
        <taxon>Spermatophyta</taxon>
        <taxon>Magnoliopsida</taxon>
        <taxon>eudicotyledons</taxon>
        <taxon>Gunneridae</taxon>
        <taxon>Pentapetalae</taxon>
        <taxon>asterids</taxon>
        <taxon>campanulids</taxon>
        <taxon>Asterales</taxon>
        <taxon>Asteraceae</taxon>
        <taxon>Cichorioideae</taxon>
        <taxon>Cichorieae</taxon>
        <taxon>Lactucinae</taxon>
        <taxon>Lactuca</taxon>
    </lineage>
</organism>
<evidence type="ECO:0000313" key="2">
    <source>
        <dbReference type="EMBL" id="KAJ0191222.1"/>
    </source>
</evidence>
<sequence>MDSIKVARKLSYDIFTKANTLGTGKIDTNYRPGIGRESFEMEQAKQKNMTNCGNFESTLPDLFTSVNEEDSDDEIVIKCSPDDTVFTASKNTFKRVVNSETASASSLTHQIKHTDGTAKHKNLLNGENSSYEDGSTSVPIAFPTMSSSIVGKTSLGQKYSKKQQTSKKSIQVTKTPLIKPNVFDNQPQKPVQPYVIPQKQVSKQKPFENHFQDITFSHSRNFQKPSRHKVSNHHHQKSFQNRIHIPDMKKAFQTNLHIYDIFHQIIDLINPQVFKNKSHYG</sequence>
<protein>
    <submittedName>
        <fullName evidence="2">Uncharacterized protein</fullName>
    </submittedName>
</protein>
<feature type="region of interest" description="Disordered" evidence="1">
    <location>
        <begin position="104"/>
        <end position="135"/>
    </location>
</feature>
<evidence type="ECO:0000313" key="3">
    <source>
        <dbReference type="Proteomes" id="UP000235145"/>
    </source>
</evidence>
<accession>A0A9R1WZU2</accession>
<name>A0A9R1WZU2_LACSA</name>